<feature type="region of interest" description="Disordered" evidence="3">
    <location>
        <begin position="483"/>
        <end position="532"/>
    </location>
</feature>
<feature type="transmembrane region" description="Helical" evidence="4">
    <location>
        <begin position="454"/>
        <end position="477"/>
    </location>
</feature>
<dbReference type="EMBL" id="JAABOE010000012">
    <property type="protein sequence ID" value="KAF3187947.1"/>
    <property type="molecule type" value="Genomic_DNA"/>
</dbReference>
<dbReference type="SUPFAM" id="SSF50965">
    <property type="entry name" value="Galactose oxidase, central domain"/>
    <property type="match status" value="1"/>
</dbReference>
<organism evidence="5 6">
    <name type="scientific">Orbilia oligospora</name>
    <name type="common">Nematode-trapping fungus</name>
    <name type="synonym">Arthrobotrys oligospora</name>
    <dbReference type="NCBI Taxonomy" id="2813651"/>
    <lineage>
        <taxon>Eukaryota</taxon>
        <taxon>Fungi</taxon>
        <taxon>Dikarya</taxon>
        <taxon>Ascomycota</taxon>
        <taxon>Pezizomycotina</taxon>
        <taxon>Orbiliomycetes</taxon>
        <taxon>Orbiliales</taxon>
        <taxon>Orbiliaceae</taxon>
        <taxon>Orbilia</taxon>
    </lineage>
</organism>
<reference evidence="5 6" key="1">
    <citation type="submission" date="2019-06" db="EMBL/GenBank/DDBJ databases">
        <authorList>
            <person name="Palmer J.M."/>
        </authorList>
    </citation>
    <scope>NUCLEOTIDE SEQUENCE [LARGE SCALE GENOMIC DNA]</scope>
    <source>
        <strain evidence="5 6">TWF788</strain>
    </source>
</reference>
<evidence type="ECO:0000256" key="1">
    <source>
        <dbReference type="ARBA" id="ARBA00022441"/>
    </source>
</evidence>
<evidence type="ECO:0000313" key="6">
    <source>
        <dbReference type="Proteomes" id="UP000479691"/>
    </source>
</evidence>
<evidence type="ECO:0000256" key="2">
    <source>
        <dbReference type="ARBA" id="ARBA00022737"/>
    </source>
</evidence>
<dbReference type="Pfam" id="PF24681">
    <property type="entry name" value="Kelch_KLHDC2_KLHL20_DRC7"/>
    <property type="match status" value="1"/>
</dbReference>
<accession>A0A7C8Q223</accession>
<dbReference type="PANTHER" id="PTHR46093">
    <property type="entry name" value="ACYL-COA-BINDING DOMAIN-CONTAINING PROTEIN 5"/>
    <property type="match status" value="1"/>
</dbReference>
<keyword evidence="4" id="KW-0472">Membrane</keyword>
<dbReference type="InterPro" id="IPR011043">
    <property type="entry name" value="Gal_Oxase/kelch_b-propeller"/>
</dbReference>
<evidence type="ECO:0000256" key="3">
    <source>
        <dbReference type="SAM" id="MobiDB-lite"/>
    </source>
</evidence>
<dbReference type="Proteomes" id="UP000479691">
    <property type="component" value="Unassembled WGS sequence"/>
</dbReference>
<gene>
    <name evidence="5" type="ORF">TWF788_001411</name>
</gene>
<feature type="compositionally biased region" description="Polar residues" evidence="3">
    <location>
        <begin position="428"/>
        <end position="446"/>
    </location>
</feature>
<evidence type="ECO:0000313" key="5">
    <source>
        <dbReference type="EMBL" id="KAF3187947.1"/>
    </source>
</evidence>
<keyword evidence="4" id="KW-0812">Transmembrane</keyword>
<keyword evidence="1" id="KW-0880">Kelch repeat</keyword>
<sequence>MSASENPYTLDPFDNFCAISGHQTLFLGEKLYITPGFARVYISPDVNRTASSPWIRVIDLSSSFSLDQTRSVSSVLPTSIIPVDIPNVQVPAFWFDSFSSSIIYAQGVPTVEGGVIRDPSLRSFGSRGKSWIGNYDSRNQSFAPWEEVDTPFNEQRGLASSFRKVFDPVKRKGYIYGGSVQPDDGSTRIPNRQLLTYDAATMIWTNGTTEPGVFDVFGTAIPYRAPRGELLSLIFGGRLNDAQLDMDTIYIHDTESNTWHKQRTNGPMPNGRQHFCAIPITSADNSSTQVIIYGGLGSGPYSDIFALSLPSFTWTRLEASSPDLLPGPSSRLQPTCNIINNHILAVFGGRNLADGDTARCDNNQNALFMYDLNEREWIMNYNASNKAIYRVPEDVYRAIGGNEFGGATRNGPPDGFDTPQLDELFGAKTSQTPPIESDTPQTGSSRTNRRSPNIGAIVGGVVGGIIIAAIVIAYLIWRRRRKTRQTNDPSHNELLSRPGIQAESHNGVQNELLPIAGESQRRTTPFRMGHDI</sequence>
<proteinExistence type="predicted"/>
<feature type="region of interest" description="Disordered" evidence="3">
    <location>
        <begin position="426"/>
        <end position="453"/>
    </location>
</feature>
<dbReference type="InterPro" id="IPR015915">
    <property type="entry name" value="Kelch-typ_b-propeller"/>
</dbReference>
<evidence type="ECO:0000256" key="4">
    <source>
        <dbReference type="SAM" id="Phobius"/>
    </source>
</evidence>
<keyword evidence="2" id="KW-0677">Repeat</keyword>
<evidence type="ECO:0008006" key="7">
    <source>
        <dbReference type="Google" id="ProtNLM"/>
    </source>
</evidence>
<dbReference type="AlphaFoldDB" id="A0A7C8Q223"/>
<comment type="caution">
    <text evidence="5">The sequence shown here is derived from an EMBL/GenBank/DDBJ whole genome shotgun (WGS) entry which is preliminary data.</text>
</comment>
<protein>
    <recommendedName>
        <fullName evidence="7">Kelch repeat protein</fullName>
    </recommendedName>
</protein>
<dbReference type="PANTHER" id="PTHR46093:SF18">
    <property type="entry name" value="FIBRONECTIN TYPE-III DOMAIN-CONTAINING PROTEIN"/>
    <property type="match status" value="1"/>
</dbReference>
<name>A0A7C8Q223_ORBOL</name>
<dbReference type="Gene3D" id="2.120.10.80">
    <property type="entry name" value="Kelch-type beta propeller"/>
    <property type="match status" value="1"/>
</dbReference>
<keyword evidence="4" id="KW-1133">Transmembrane helix</keyword>